<keyword evidence="1" id="KW-1133">Transmembrane helix</keyword>
<keyword evidence="1" id="KW-0812">Transmembrane</keyword>
<organism evidence="2 3">
    <name type="scientific">Haladaptatus litoreus</name>
    <dbReference type="NCBI Taxonomy" id="553468"/>
    <lineage>
        <taxon>Archaea</taxon>
        <taxon>Methanobacteriati</taxon>
        <taxon>Methanobacteriota</taxon>
        <taxon>Stenosarchaea group</taxon>
        <taxon>Halobacteria</taxon>
        <taxon>Halobacteriales</taxon>
        <taxon>Haladaptataceae</taxon>
        <taxon>Haladaptatus</taxon>
    </lineage>
</organism>
<gene>
    <name evidence="2" type="ORF">SAMN05421858_0046</name>
</gene>
<protein>
    <submittedName>
        <fullName evidence="2">Uncharacterized protein</fullName>
    </submittedName>
</protein>
<dbReference type="InterPro" id="IPR055692">
    <property type="entry name" value="DUF7268"/>
</dbReference>
<evidence type="ECO:0000256" key="1">
    <source>
        <dbReference type="SAM" id="Phobius"/>
    </source>
</evidence>
<dbReference type="OrthoDB" id="329202at2157"/>
<dbReference type="RefSeq" id="WP_076426949.1">
    <property type="nucleotide sequence ID" value="NZ_FTNO01000001.1"/>
</dbReference>
<dbReference type="AlphaFoldDB" id="A0A1N6UQ05"/>
<feature type="transmembrane region" description="Helical" evidence="1">
    <location>
        <begin position="18"/>
        <end position="36"/>
    </location>
</feature>
<feature type="transmembrane region" description="Helical" evidence="1">
    <location>
        <begin position="93"/>
        <end position="115"/>
    </location>
</feature>
<reference evidence="3" key="1">
    <citation type="submission" date="2017-01" db="EMBL/GenBank/DDBJ databases">
        <authorList>
            <person name="Varghese N."/>
            <person name="Submissions S."/>
        </authorList>
    </citation>
    <scope>NUCLEOTIDE SEQUENCE [LARGE SCALE GENOMIC DNA]</scope>
    <source>
        <strain evidence="3">CGMCC 1.7737</strain>
    </source>
</reference>
<accession>A0A1N6UQ05</accession>
<evidence type="ECO:0000313" key="2">
    <source>
        <dbReference type="EMBL" id="SIQ67679.1"/>
    </source>
</evidence>
<feature type="transmembrane region" description="Helical" evidence="1">
    <location>
        <begin position="48"/>
        <end position="72"/>
    </location>
</feature>
<name>A0A1N6UQ05_9EURY</name>
<dbReference type="Pfam" id="PF23930">
    <property type="entry name" value="DUF7268"/>
    <property type="match status" value="1"/>
</dbReference>
<evidence type="ECO:0000313" key="3">
    <source>
        <dbReference type="Proteomes" id="UP000186914"/>
    </source>
</evidence>
<keyword evidence="3" id="KW-1185">Reference proteome</keyword>
<proteinExistence type="predicted"/>
<dbReference type="EMBL" id="FTNO01000001">
    <property type="protein sequence ID" value="SIQ67679.1"/>
    <property type="molecule type" value="Genomic_DNA"/>
</dbReference>
<sequence length="119" mass="12378">MDSLGAVLFSRARFAARFGLLGFALGTVALFVAVLLGDSVRFASANVFALGALGFAIGLLGWSGSVFAGEAIENMNEQLDSNSNWTEEDSRRAMTVIGSVGAGWMVGVSAMTPVLHAAY</sequence>
<dbReference type="Proteomes" id="UP000186914">
    <property type="component" value="Unassembled WGS sequence"/>
</dbReference>
<keyword evidence="1" id="KW-0472">Membrane</keyword>